<dbReference type="EMBL" id="GG745396">
    <property type="protein sequence ID" value="KNE73356.1"/>
    <property type="molecule type" value="Genomic_DNA"/>
</dbReference>
<organism evidence="2 3">
    <name type="scientific">Allomyces macrogynus (strain ATCC 38327)</name>
    <name type="common">Allomyces javanicus var. macrogynus</name>
    <dbReference type="NCBI Taxonomy" id="578462"/>
    <lineage>
        <taxon>Eukaryota</taxon>
        <taxon>Fungi</taxon>
        <taxon>Fungi incertae sedis</taxon>
        <taxon>Blastocladiomycota</taxon>
        <taxon>Blastocladiomycetes</taxon>
        <taxon>Blastocladiales</taxon>
        <taxon>Blastocladiaceae</taxon>
        <taxon>Allomyces</taxon>
    </lineage>
</organism>
<dbReference type="VEuPathDB" id="FungiDB:AMAG_17507"/>
<feature type="region of interest" description="Disordered" evidence="1">
    <location>
        <begin position="810"/>
        <end position="831"/>
    </location>
</feature>
<feature type="compositionally biased region" description="Basic residues" evidence="1">
    <location>
        <begin position="953"/>
        <end position="965"/>
    </location>
</feature>
<feature type="region of interest" description="Disordered" evidence="1">
    <location>
        <begin position="185"/>
        <end position="204"/>
    </location>
</feature>
<feature type="compositionally biased region" description="Acidic residues" evidence="1">
    <location>
        <begin position="186"/>
        <end position="197"/>
    </location>
</feature>
<keyword evidence="3" id="KW-1185">Reference proteome</keyword>
<feature type="compositionally biased region" description="Low complexity" evidence="1">
    <location>
        <begin position="262"/>
        <end position="274"/>
    </location>
</feature>
<feature type="region of interest" description="Disordered" evidence="1">
    <location>
        <begin position="230"/>
        <end position="299"/>
    </location>
</feature>
<dbReference type="Gene3D" id="3.30.710.10">
    <property type="entry name" value="Potassium Channel Kv1.1, Chain A"/>
    <property type="match status" value="1"/>
</dbReference>
<protein>
    <recommendedName>
        <fullName evidence="4">BTB domain-containing protein</fullName>
    </recommendedName>
</protein>
<name>A0A0L0TFA8_ALLM3</name>
<reference evidence="2 3" key="1">
    <citation type="submission" date="2009-11" db="EMBL/GenBank/DDBJ databases">
        <title>Annotation of Allomyces macrogynus ATCC 38327.</title>
        <authorList>
            <consortium name="The Broad Institute Genome Sequencing Platform"/>
            <person name="Russ C."/>
            <person name="Cuomo C."/>
            <person name="Burger G."/>
            <person name="Gray M.W."/>
            <person name="Holland P.W.H."/>
            <person name="King N."/>
            <person name="Lang F.B.F."/>
            <person name="Roger A.J."/>
            <person name="Ruiz-Trillo I."/>
            <person name="Young S.K."/>
            <person name="Zeng Q."/>
            <person name="Gargeya S."/>
            <person name="Fitzgerald M."/>
            <person name="Haas B."/>
            <person name="Abouelleil A."/>
            <person name="Alvarado L."/>
            <person name="Arachchi H.M."/>
            <person name="Berlin A."/>
            <person name="Chapman S.B."/>
            <person name="Gearin G."/>
            <person name="Goldberg J."/>
            <person name="Griggs A."/>
            <person name="Gujja S."/>
            <person name="Hansen M."/>
            <person name="Heiman D."/>
            <person name="Howarth C."/>
            <person name="Larimer J."/>
            <person name="Lui A."/>
            <person name="MacDonald P.J.P."/>
            <person name="McCowen C."/>
            <person name="Montmayeur A."/>
            <person name="Murphy C."/>
            <person name="Neiman D."/>
            <person name="Pearson M."/>
            <person name="Priest M."/>
            <person name="Roberts A."/>
            <person name="Saif S."/>
            <person name="Shea T."/>
            <person name="Sisk P."/>
            <person name="Stolte C."/>
            <person name="Sykes S."/>
            <person name="Wortman J."/>
            <person name="Nusbaum C."/>
            <person name="Birren B."/>
        </authorList>
    </citation>
    <scope>NUCLEOTIDE SEQUENCE [LARGE SCALE GENOMIC DNA]</scope>
    <source>
        <strain evidence="2 3">ATCC 38327</strain>
    </source>
</reference>
<evidence type="ECO:0000256" key="1">
    <source>
        <dbReference type="SAM" id="MobiDB-lite"/>
    </source>
</evidence>
<dbReference type="InterPro" id="IPR011333">
    <property type="entry name" value="SKP1/BTB/POZ_sf"/>
</dbReference>
<proteinExistence type="predicted"/>
<feature type="region of interest" description="Disordered" evidence="1">
    <location>
        <begin position="942"/>
        <end position="971"/>
    </location>
</feature>
<feature type="compositionally biased region" description="Basic and acidic residues" evidence="1">
    <location>
        <begin position="313"/>
        <end position="326"/>
    </location>
</feature>
<feature type="region of interest" description="Disordered" evidence="1">
    <location>
        <begin position="312"/>
        <end position="351"/>
    </location>
</feature>
<accession>A0A0L0TFA8</accession>
<dbReference type="Proteomes" id="UP000054350">
    <property type="component" value="Unassembled WGS sequence"/>
</dbReference>
<evidence type="ECO:0000313" key="3">
    <source>
        <dbReference type="Proteomes" id="UP000054350"/>
    </source>
</evidence>
<evidence type="ECO:0000313" key="2">
    <source>
        <dbReference type="EMBL" id="KNE73356.1"/>
    </source>
</evidence>
<gene>
    <name evidence="2" type="ORF">AMAG_17507</name>
</gene>
<dbReference type="AlphaFoldDB" id="A0A0L0TFA8"/>
<feature type="compositionally biased region" description="Acidic residues" evidence="1">
    <location>
        <begin position="327"/>
        <end position="338"/>
    </location>
</feature>
<evidence type="ECO:0008006" key="4">
    <source>
        <dbReference type="Google" id="ProtNLM"/>
    </source>
</evidence>
<feature type="compositionally biased region" description="Polar residues" evidence="1">
    <location>
        <begin position="810"/>
        <end position="822"/>
    </location>
</feature>
<dbReference type="OrthoDB" id="5572301at2759"/>
<sequence length="971" mass="103960">MYDPTTRSGAPFASVGDLLWQHGYYSDVTLDFNDQAAMCAALGLEPRLHLHAAVLAQCAFFASQLRSLVAAARAPARGKPAPAARNVVIKMPGRSSALDLQAFYTALRLLYTKRFNAELAAARDDAPDLAVAVLGVCVELEWDEGVHECWQWLAQYCRPAVPRGRPRGGTTSSLATAATTMRTEDLVGEEEVEEEVDGNSGGGGNFSLLEKLATAYPTLRDLYDTEVAAAEKAAGRASTEHHPPGTPQSAHLTLQPDGGEGVESVPEGSGSNDTFSRRSSADAAAESDGIDVAVPAPAVPSAEELRGSLILDLGEKDENDPDRTEADLDDASDDGEDDDHARYGDDGVPESARVGSYLNLTTLAQLLLNAAQAYSVISTTDANPTAAGSTLPHDATDDPDLAEYLALDRMVKLELEHNAHDLDMNNHLAVSGEALLAAMDQVLTDVAQLSIQYLRGADPRAPPPATGTSGDVPLRLLALGRMATYLLKRATEHAILNGHRMLLVLQYVAKFEYLISTIAHDSVVVATPASMRPPGTDVTTHRQQVAHDLLHNLLPTVFVETYAFILELQVPSNTADRYLTSAQATAMAIRVLQLVSHPRWRTTLRAYLCTADTPWDAYLALLMDEILDRRDRKELITALILTQRLGAEVARHHYPDLHVARRDRAGWIPRRLRRNASQNSFRSTAAASTTFAPSGALSSAVVAQHRGSAPPKGAGGRVHRRQSTYRKVLLRRHSVLTPDMQRQLEEMLELDAGRGRGTPVGRVWAVEGQDDAGAGTAAAAAFAAAATSASNGADQGVKVLGKAKHLQSSFSSDESYVTTESSSDGDELDDHVHERAPPVVEDLAKTAATVADSPEYARILAESHLTLPDLPTAVAPKATAVPAPDHAPLHEIMAGRATLQRMAQERYLVALAAGATAAVVPRPSAVSAVEPERAMLSATVAAAPSSASSTIGRWRRLRNPLRKSKSRETDS</sequence>
<reference evidence="3" key="2">
    <citation type="submission" date="2009-11" db="EMBL/GenBank/DDBJ databases">
        <title>The Genome Sequence of Allomyces macrogynus strain ATCC 38327.</title>
        <authorList>
            <consortium name="The Broad Institute Genome Sequencing Platform"/>
            <person name="Russ C."/>
            <person name="Cuomo C."/>
            <person name="Shea T."/>
            <person name="Young S.K."/>
            <person name="Zeng Q."/>
            <person name="Koehrsen M."/>
            <person name="Haas B."/>
            <person name="Borodovsky M."/>
            <person name="Guigo R."/>
            <person name="Alvarado L."/>
            <person name="Berlin A."/>
            <person name="Borenstein D."/>
            <person name="Chen Z."/>
            <person name="Engels R."/>
            <person name="Freedman E."/>
            <person name="Gellesch M."/>
            <person name="Goldberg J."/>
            <person name="Griggs A."/>
            <person name="Gujja S."/>
            <person name="Heiman D."/>
            <person name="Hepburn T."/>
            <person name="Howarth C."/>
            <person name="Jen D."/>
            <person name="Larson L."/>
            <person name="Lewis B."/>
            <person name="Mehta T."/>
            <person name="Park D."/>
            <person name="Pearson M."/>
            <person name="Roberts A."/>
            <person name="Saif S."/>
            <person name="Shenoy N."/>
            <person name="Sisk P."/>
            <person name="Stolte C."/>
            <person name="Sykes S."/>
            <person name="Walk T."/>
            <person name="White J."/>
            <person name="Yandava C."/>
            <person name="Burger G."/>
            <person name="Gray M.W."/>
            <person name="Holland P.W.H."/>
            <person name="King N."/>
            <person name="Lang F.B.F."/>
            <person name="Roger A.J."/>
            <person name="Ruiz-Trillo I."/>
            <person name="Lander E."/>
            <person name="Nusbaum C."/>
        </authorList>
    </citation>
    <scope>NUCLEOTIDE SEQUENCE [LARGE SCALE GENOMIC DNA]</scope>
    <source>
        <strain evidence="3">ATCC 38327</strain>
    </source>
</reference>
<feature type="compositionally biased region" description="Low complexity" evidence="1">
    <location>
        <begin position="281"/>
        <end position="299"/>
    </location>
</feature>